<dbReference type="RefSeq" id="WP_188524689.1">
    <property type="nucleotide sequence ID" value="NZ_BMDG01000011.1"/>
</dbReference>
<proteinExistence type="predicted"/>
<reference evidence="3" key="1">
    <citation type="journal article" date="2019" name="Int. J. Syst. Evol. Microbiol.">
        <title>The Global Catalogue of Microorganisms (GCM) 10K type strain sequencing project: providing services to taxonomists for standard genome sequencing and annotation.</title>
        <authorList>
            <consortium name="The Broad Institute Genomics Platform"/>
            <consortium name="The Broad Institute Genome Sequencing Center for Infectious Disease"/>
            <person name="Wu L."/>
            <person name="Ma J."/>
        </authorList>
    </citation>
    <scope>NUCLEOTIDE SEQUENCE [LARGE SCALE GENOMIC DNA]</scope>
    <source>
        <strain evidence="3">CCM 8653</strain>
    </source>
</reference>
<sequence>MSEFQVNPRVKAESTAAVLGRFLGASVLFVAGLVLFGSGASGGNPTLDPYFVVGGILAVSLAFGLPMIGAHERG</sequence>
<dbReference type="Proteomes" id="UP000632535">
    <property type="component" value="Unassembled WGS sequence"/>
</dbReference>
<gene>
    <name evidence="2" type="ORF">GCM10007368_31790</name>
</gene>
<keyword evidence="3" id="KW-1185">Reference proteome</keyword>
<comment type="caution">
    <text evidence="2">The sequence shown here is derived from an EMBL/GenBank/DDBJ whole genome shotgun (WGS) entry which is preliminary data.</text>
</comment>
<organism evidence="2 3">
    <name type="scientific">Isoptericola cucumis</name>
    <dbReference type="NCBI Taxonomy" id="1776856"/>
    <lineage>
        <taxon>Bacteria</taxon>
        <taxon>Bacillati</taxon>
        <taxon>Actinomycetota</taxon>
        <taxon>Actinomycetes</taxon>
        <taxon>Micrococcales</taxon>
        <taxon>Promicromonosporaceae</taxon>
        <taxon>Isoptericola</taxon>
    </lineage>
</organism>
<evidence type="ECO:0000313" key="3">
    <source>
        <dbReference type="Proteomes" id="UP000632535"/>
    </source>
</evidence>
<accession>A0ABQ2BBA5</accession>
<keyword evidence="1" id="KW-0472">Membrane</keyword>
<name>A0ABQ2BBA5_9MICO</name>
<dbReference type="EMBL" id="BMDG01000011">
    <property type="protein sequence ID" value="GGI10549.1"/>
    <property type="molecule type" value="Genomic_DNA"/>
</dbReference>
<feature type="transmembrane region" description="Helical" evidence="1">
    <location>
        <begin position="18"/>
        <end position="38"/>
    </location>
</feature>
<evidence type="ECO:0000256" key="1">
    <source>
        <dbReference type="SAM" id="Phobius"/>
    </source>
</evidence>
<protein>
    <submittedName>
        <fullName evidence="2">Uncharacterized protein</fullName>
    </submittedName>
</protein>
<evidence type="ECO:0000313" key="2">
    <source>
        <dbReference type="EMBL" id="GGI10549.1"/>
    </source>
</evidence>
<keyword evidence="1" id="KW-1133">Transmembrane helix</keyword>
<feature type="transmembrane region" description="Helical" evidence="1">
    <location>
        <begin position="50"/>
        <end position="70"/>
    </location>
</feature>
<keyword evidence="1" id="KW-0812">Transmembrane</keyword>